<dbReference type="InterPro" id="IPR016181">
    <property type="entry name" value="Acyl_CoA_acyltransferase"/>
</dbReference>
<dbReference type="Pfam" id="PF13527">
    <property type="entry name" value="Acetyltransf_9"/>
    <property type="match status" value="1"/>
</dbReference>
<evidence type="ECO:0000259" key="1">
    <source>
        <dbReference type="PROSITE" id="PS51186"/>
    </source>
</evidence>
<dbReference type="InterPro" id="IPR000182">
    <property type="entry name" value="GNAT_dom"/>
</dbReference>
<name>A0ABP9K6K2_9ACTN</name>
<accession>A0ABP9K6K2</accession>
<dbReference type="Proteomes" id="UP001500124">
    <property type="component" value="Unassembled WGS sequence"/>
</dbReference>
<protein>
    <submittedName>
        <fullName evidence="2">Aminoglycoside N-acetyltransferase AAC(2')-Ic</fullName>
    </submittedName>
</protein>
<proteinExistence type="predicted"/>
<dbReference type="SUPFAM" id="SSF55729">
    <property type="entry name" value="Acyl-CoA N-acyltransferases (Nat)"/>
    <property type="match status" value="1"/>
</dbReference>
<dbReference type="Gene3D" id="3.40.630.30">
    <property type="match status" value="1"/>
</dbReference>
<gene>
    <name evidence="2" type="primary">aac(2')-Ic</name>
    <name evidence="2" type="ORF">GCM10023336_18450</name>
</gene>
<sequence length="198" mass="21090">MRAAENPSPAVAGHSDTDPMALLIRTAHTAELAPTELRAVRDLLDDAFEGDFSDDDWDHTLGGVHALAYDAQGLAGHGSVVQRRARHQGRWRRVGYVEGVAVRGDVRRTGIGGRVMTALEEVVTRAYAFGALSASAAGAPLYTARGWRPWAGPLCALGPDGVVRLAGEEGSTYLWPAPAGTDDPGAELVFDWRDGDVF</sequence>
<comment type="caution">
    <text evidence="2">The sequence shown here is derived from an EMBL/GenBank/DDBJ whole genome shotgun (WGS) entry which is preliminary data.</text>
</comment>
<keyword evidence="3" id="KW-1185">Reference proteome</keyword>
<evidence type="ECO:0000313" key="3">
    <source>
        <dbReference type="Proteomes" id="UP001500124"/>
    </source>
</evidence>
<dbReference type="PROSITE" id="PS51186">
    <property type="entry name" value="GNAT"/>
    <property type="match status" value="1"/>
</dbReference>
<feature type="domain" description="N-acetyltransferase" evidence="1">
    <location>
        <begin position="27"/>
        <end position="180"/>
    </location>
</feature>
<organism evidence="2 3">
    <name type="scientific">Streptomyces similanensis</name>
    <dbReference type="NCBI Taxonomy" id="1274988"/>
    <lineage>
        <taxon>Bacteria</taxon>
        <taxon>Bacillati</taxon>
        <taxon>Actinomycetota</taxon>
        <taxon>Actinomycetes</taxon>
        <taxon>Kitasatosporales</taxon>
        <taxon>Streptomycetaceae</taxon>
        <taxon>Streptomyces</taxon>
    </lineage>
</organism>
<dbReference type="EMBL" id="BAABKC010000025">
    <property type="protein sequence ID" value="GAA5050560.1"/>
    <property type="molecule type" value="Genomic_DNA"/>
</dbReference>
<evidence type="ECO:0000313" key="2">
    <source>
        <dbReference type="EMBL" id="GAA5050560.1"/>
    </source>
</evidence>
<reference evidence="3" key="1">
    <citation type="journal article" date="2019" name="Int. J. Syst. Evol. Microbiol.">
        <title>The Global Catalogue of Microorganisms (GCM) 10K type strain sequencing project: providing services to taxonomists for standard genome sequencing and annotation.</title>
        <authorList>
            <consortium name="The Broad Institute Genomics Platform"/>
            <consortium name="The Broad Institute Genome Sequencing Center for Infectious Disease"/>
            <person name="Wu L."/>
            <person name="Ma J."/>
        </authorList>
    </citation>
    <scope>NUCLEOTIDE SEQUENCE [LARGE SCALE GENOMIC DNA]</scope>
    <source>
        <strain evidence="3">JCM 18410</strain>
    </source>
</reference>